<dbReference type="PANTHER" id="PTHR42715:SF10">
    <property type="entry name" value="BETA-GLUCOSIDASE"/>
    <property type="match status" value="1"/>
</dbReference>
<evidence type="ECO:0000313" key="5">
    <source>
        <dbReference type="Proteomes" id="UP000675920"/>
    </source>
</evidence>
<dbReference type="InterPro" id="IPR036962">
    <property type="entry name" value="Glyco_hydro_3_N_sf"/>
</dbReference>
<dbReference type="PANTHER" id="PTHR42715">
    <property type="entry name" value="BETA-GLUCOSIDASE"/>
    <property type="match status" value="1"/>
</dbReference>
<feature type="domain" description="Fibronectin type III-like" evidence="4">
    <location>
        <begin position="701"/>
        <end position="768"/>
    </location>
</feature>
<reference evidence="6" key="4">
    <citation type="journal article" date="2011" name="Biochemistry (Mosc.)">
        <title>Hierarchical classification of glycoside hydrolases.</title>
        <authorList>
            <person name="Naumoff D.G."/>
        </authorList>
    </citation>
    <scope>NUCLEOTIDE SEQUENCE</scope>
</reference>
<dbReference type="InterPro" id="IPR001764">
    <property type="entry name" value="Glyco_hydro_3_N"/>
</dbReference>
<dbReference type="RefSeq" id="WP_051378274.1">
    <property type="nucleotide sequence ID" value="NZ_AXWS01000008.1"/>
</dbReference>
<proteinExistence type="inferred from homology"/>
<reference evidence="6" key="2">
    <citation type="journal article" date="1995" name="Structure">
        <title>Structures and mechanisms of glycosyl hydrolases.</title>
        <authorList>
            <person name="Davies G."/>
            <person name="Henrissat B."/>
        </authorList>
    </citation>
    <scope>NUCLEOTIDE SEQUENCE</scope>
</reference>
<protein>
    <submittedName>
        <fullName evidence="6">Beta-glucosidase</fullName>
        <ecNumber evidence="6">3.2.1.21</ecNumber>
    </submittedName>
</protein>
<dbReference type="GO" id="GO:0005975">
    <property type="term" value="P:carbohydrate metabolic process"/>
    <property type="evidence" value="ECO:0007669"/>
    <property type="project" value="InterPro"/>
</dbReference>
<dbReference type="OrthoDB" id="9781691at2"/>
<dbReference type="Pfam" id="PF14310">
    <property type="entry name" value="Fn3-like"/>
    <property type="match status" value="1"/>
</dbReference>
<dbReference type="EC" id="3.2.1.21" evidence="6"/>
<evidence type="ECO:0000313" key="6">
    <source>
        <dbReference type="RefSeq" id="WP_051378274.1"/>
    </source>
</evidence>
<dbReference type="GO" id="GO:0004553">
    <property type="term" value="F:hydrolase activity, hydrolyzing O-glycosyl compounds"/>
    <property type="evidence" value="ECO:0007669"/>
    <property type="project" value="InterPro"/>
</dbReference>
<dbReference type="SMART" id="SM01217">
    <property type="entry name" value="Fn3_like"/>
    <property type="match status" value="1"/>
</dbReference>
<dbReference type="InterPro" id="IPR036881">
    <property type="entry name" value="Glyco_hydro_3_C_sf"/>
</dbReference>
<dbReference type="InterPro" id="IPR013783">
    <property type="entry name" value="Ig-like_fold"/>
</dbReference>
<dbReference type="PRINTS" id="PR00133">
    <property type="entry name" value="GLHYDRLASE3"/>
</dbReference>
<dbReference type="FunFam" id="3.20.20.300:FF:000016">
    <property type="entry name" value="Exported beta-glucosidase"/>
    <property type="match status" value="1"/>
</dbReference>
<name>A0A8B6X8E0_9BURK</name>
<evidence type="ECO:0000256" key="2">
    <source>
        <dbReference type="ARBA" id="ARBA00022801"/>
    </source>
</evidence>
<evidence type="ECO:0000259" key="4">
    <source>
        <dbReference type="SMART" id="SM01217"/>
    </source>
</evidence>
<evidence type="ECO:0000256" key="1">
    <source>
        <dbReference type="ARBA" id="ARBA00005336"/>
    </source>
</evidence>
<feature type="chain" id="PRO_5034451951" evidence="3">
    <location>
        <begin position="34"/>
        <end position="789"/>
    </location>
</feature>
<sequence length="789" mass="82089">MSIPFRLRPPPRRGLIAAALTLFAATAVTGSRAVGGAGNGVGYGVGKGAGSRAGDAAARPWLDAHLPPDERARLLEAELTLDERIALVHGPMALPFAGKPVPKGALGSAGYVPGVPRLGIPALQETDASLGVANPADVRPGDGATALPSSLALAASFDPQLAFDSGAMIGREARAKGFNVLLAGGANLARDPRNGRNFEYLGEDPLLAGTLAGESIRGIQSQRVISTLKHFSLNAQETNRQAVDACIDEAAHRESDLLAFQLAVERGRPGSVMCGYNLVNGEHACGNAHLLNRVLKGDWGYPGWVMSDWGAVHAVRDALAGLDQESGEQLDAQVFFGAPLKAAVEAGEVPRERLSDMVRRVLRSMFAVGLFDAAPMATNAGGAASSAPATVGAAPACDREPIDRAAHAAVARKVAAEGMVLLANRDGLLPLGAGTKRIAVIGAHADVGVPSGGGSSQVMPWGGPAAVVPVGQGGSWMQAWSKVVWHPSAPLAALRERLPGARIEFDNGRYPSRAAALAREADVAVVFVEQWMIEALDAPDLSLPEGQDALVAEVARANPNTVVVLQTGGPVLMPWLGGVKAVLAAWYAGGEGGAAIADVLTGAVNPSGRLPVSFPASLDQTPRGPLPLREGAPGERFAVEYREGSDVGYRWHAARGNKPLFAFGHGLSYTRFVHERLAARGGATVAVELDVVNTGARAGAEVVQLYAEPASGRPGRRLIGFTRVELTSGERRRVSIEADPRLLADFDAAANGWHLRGGERRVLVARDALADGLAAVVRLEERRLPAGGR</sequence>
<dbReference type="Proteomes" id="UP000675920">
    <property type="component" value="Unplaced"/>
</dbReference>
<dbReference type="Pfam" id="PF00933">
    <property type="entry name" value="Glyco_hydro_3"/>
    <property type="match status" value="1"/>
</dbReference>
<dbReference type="AlphaFoldDB" id="A0A8B6X8E0"/>
<dbReference type="Pfam" id="PF01915">
    <property type="entry name" value="Glyco_hydro_3_C"/>
    <property type="match status" value="1"/>
</dbReference>
<dbReference type="Gene3D" id="2.60.40.10">
    <property type="entry name" value="Immunoglobulins"/>
    <property type="match status" value="1"/>
</dbReference>
<reference evidence="6" key="6">
    <citation type="submission" date="2025-08" db="UniProtKB">
        <authorList>
            <consortium name="RefSeq"/>
        </authorList>
    </citation>
    <scope>IDENTIFICATION</scope>
</reference>
<dbReference type="SUPFAM" id="SSF51445">
    <property type="entry name" value="(Trans)glycosidases"/>
    <property type="match status" value="1"/>
</dbReference>
<dbReference type="InterPro" id="IPR050288">
    <property type="entry name" value="Cellulose_deg_GH3"/>
</dbReference>
<dbReference type="Gene3D" id="3.20.20.300">
    <property type="entry name" value="Glycoside hydrolase, family 3, N-terminal domain"/>
    <property type="match status" value="1"/>
</dbReference>
<organism evidence="5 6">
    <name type="scientific">Derxia gummosa DSM 723</name>
    <dbReference type="NCBI Taxonomy" id="1121388"/>
    <lineage>
        <taxon>Bacteria</taxon>
        <taxon>Pseudomonadati</taxon>
        <taxon>Pseudomonadota</taxon>
        <taxon>Betaproteobacteria</taxon>
        <taxon>Burkholderiales</taxon>
        <taxon>Alcaligenaceae</taxon>
        <taxon>Derxia</taxon>
    </lineage>
</organism>
<dbReference type="InterPro" id="IPR017853">
    <property type="entry name" value="GH"/>
</dbReference>
<comment type="similarity">
    <text evidence="1">Belongs to the glycosyl hydrolase 3 family.</text>
</comment>
<dbReference type="Gene3D" id="3.40.50.1700">
    <property type="entry name" value="Glycoside hydrolase family 3 C-terminal domain"/>
    <property type="match status" value="1"/>
</dbReference>
<accession>A0A8B6X8E0</accession>
<dbReference type="SUPFAM" id="SSF52279">
    <property type="entry name" value="Beta-D-glucan exohydrolase, C-terminal domain"/>
    <property type="match status" value="1"/>
</dbReference>
<reference evidence="6" key="3">
    <citation type="journal article" date="2010" name="Biotechnol. Bioeng.">
        <title>Glycoside hydrolases: catalytic base/nucleophile diversity.</title>
        <authorList>
            <person name="Vuong T.V."/>
            <person name="Wilson D.B."/>
        </authorList>
    </citation>
    <scope>NUCLEOTIDE SEQUENCE</scope>
</reference>
<reference evidence="6" key="1">
    <citation type="journal article" date="1995" name="Proc. Natl. Acad. Sci.">
        <title>Conserved catalytic machinery and the prediction of a common fold for several families of glycosyl hydrolases.</title>
        <authorList>
            <person name="Henrissat B."/>
            <person name="Callebaut I."/>
            <person name="Fabrega S."/>
            <person name="Lehn P."/>
            <person name="Mornon J.P."/>
            <person name="Davies G."/>
        </authorList>
    </citation>
    <scope>NUCLEOTIDE SEQUENCE</scope>
</reference>
<keyword evidence="2" id="KW-0378">Hydrolase</keyword>
<feature type="signal peptide" evidence="3">
    <location>
        <begin position="1"/>
        <end position="33"/>
    </location>
</feature>
<dbReference type="InterPro" id="IPR026891">
    <property type="entry name" value="Fn3-like"/>
</dbReference>
<reference evidence="6" key="5">
    <citation type="journal article" date="2019" name="Curr. Opin. Chem. Biol.">
        <title>Modeling catalytic reaction mechanisms in glycoside hydrolases.</title>
        <authorList>
            <person name="Coines J."/>
            <person name="Raich L."/>
            <person name="Rovira C."/>
        </authorList>
    </citation>
    <scope>NUCLEOTIDE SEQUENCE</scope>
</reference>
<evidence type="ECO:0000256" key="3">
    <source>
        <dbReference type="SAM" id="SignalP"/>
    </source>
</evidence>
<keyword evidence="3" id="KW-0732">Signal</keyword>
<keyword evidence="5" id="KW-1185">Reference proteome</keyword>
<dbReference type="InterPro" id="IPR002772">
    <property type="entry name" value="Glyco_hydro_3_C"/>
</dbReference>